<reference evidence="3 4" key="1">
    <citation type="submission" date="2014-04" db="EMBL/GenBank/DDBJ databases">
        <authorList>
            <consortium name="DOE Joint Genome Institute"/>
            <person name="Kuo A."/>
            <person name="Martino E."/>
            <person name="Perotto S."/>
            <person name="Kohler A."/>
            <person name="Nagy L.G."/>
            <person name="Floudas D."/>
            <person name="Copeland A."/>
            <person name="Barry K.W."/>
            <person name="Cichocki N."/>
            <person name="Veneault-Fourrey C."/>
            <person name="LaButti K."/>
            <person name="Lindquist E.A."/>
            <person name="Lipzen A."/>
            <person name="Lundell T."/>
            <person name="Morin E."/>
            <person name="Murat C."/>
            <person name="Sun H."/>
            <person name="Tunlid A."/>
            <person name="Henrissat B."/>
            <person name="Grigoriev I.V."/>
            <person name="Hibbett D.S."/>
            <person name="Martin F."/>
            <person name="Nordberg H.P."/>
            <person name="Cantor M.N."/>
            <person name="Hua S.X."/>
        </authorList>
    </citation>
    <scope>NUCLEOTIDE SEQUENCE [LARGE SCALE GENOMIC DNA]</scope>
    <source>
        <strain evidence="3 4">Zn</strain>
    </source>
</reference>
<dbReference type="Proteomes" id="UP000054321">
    <property type="component" value="Unassembled WGS sequence"/>
</dbReference>
<keyword evidence="1" id="KW-0175">Coiled coil</keyword>
<dbReference type="STRING" id="913774.A0A0C3CIX4"/>
<organism evidence="3 4">
    <name type="scientific">Oidiodendron maius (strain Zn)</name>
    <dbReference type="NCBI Taxonomy" id="913774"/>
    <lineage>
        <taxon>Eukaryota</taxon>
        <taxon>Fungi</taxon>
        <taxon>Dikarya</taxon>
        <taxon>Ascomycota</taxon>
        <taxon>Pezizomycotina</taxon>
        <taxon>Leotiomycetes</taxon>
        <taxon>Leotiomycetes incertae sedis</taxon>
        <taxon>Myxotrichaceae</taxon>
        <taxon>Oidiodendron</taxon>
    </lineage>
</organism>
<gene>
    <name evidence="3" type="ORF">OIDMADRAFT_146677</name>
</gene>
<reference evidence="4" key="2">
    <citation type="submission" date="2015-01" db="EMBL/GenBank/DDBJ databases">
        <title>Evolutionary Origins and Diversification of the Mycorrhizal Mutualists.</title>
        <authorList>
            <consortium name="DOE Joint Genome Institute"/>
            <consortium name="Mycorrhizal Genomics Consortium"/>
            <person name="Kohler A."/>
            <person name="Kuo A."/>
            <person name="Nagy L.G."/>
            <person name="Floudas D."/>
            <person name="Copeland A."/>
            <person name="Barry K.W."/>
            <person name="Cichocki N."/>
            <person name="Veneault-Fourrey C."/>
            <person name="LaButti K."/>
            <person name="Lindquist E.A."/>
            <person name="Lipzen A."/>
            <person name="Lundell T."/>
            <person name="Morin E."/>
            <person name="Murat C."/>
            <person name="Riley R."/>
            <person name="Ohm R."/>
            <person name="Sun H."/>
            <person name="Tunlid A."/>
            <person name="Henrissat B."/>
            <person name="Grigoriev I.V."/>
            <person name="Hibbett D.S."/>
            <person name="Martin F."/>
        </authorList>
    </citation>
    <scope>NUCLEOTIDE SEQUENCE [LARGE SCALE GENOMIC DNA]</scope>
    <source>
        <strain evidence="4">Zn</strain>
    </source>
</reference>
<evidence type="ECO:0000256" key="1">
    <source>
        <dbReference type="SAM" id="Coils"/>
    </source>
</evidence>
<feature type="coiled-coil region" evidence="1">
    <location>
        <begin position="862"/>
        <end position="906"/>
    </location>
</feature>
<keyword evidence="4" id="KW-1185">Reference proteome</keyword>
<feature type="region of interest" description="Disordered" evidence="2">
    <location>
        <begin position="978"/>
        <end position="1085"/>
    </location>
</feature>
<evidence type="ECO:0000313" key="3">
    <source>
        <dbReference type="EMBL" id="KIM99008.1"/>
    </source>
</evidence>
<dbReference type="OrthoDB" id="3542551at2759"/>
<feature type="compositionally biased region" description="Basic and acidic residues" evidence="2">
    <location>
        <begin position="41"/>
        <end position="66"/>
    </location>
</feature>
<evidence type="ECO:0000256" key="2">
    <source>
        <dbReference type="SAM" id="MobiDB-lite"/>
    </source>
</evidence>
<feature type="compositionally biased region" description="Low complexity" evidence="2">
    <location>
        <begin position="992"/>
        <end position="1004"/>
    </location>
</feature>
<name>A0A0C3CIX4_OIDMZ</name>
<sequence length="1085" mass="120434">MSDSRYRARSPSRAAPRGPREGGSGYRSTSDRYPAPSRYSRSPERDRGSDDVHHDKPPQIGSKEDIPNDSAISNTARHGDTTKMASQEEVSKALVLLMLTFAEGFADGVTNVSGLEIQKIMARREFDRRLAEFNSSIDVHEKFPAIAEAQTRSKARAEMDLKVISEQVDQKKAVLNGFVSQSVAHIMPQMMTSIAYSGQQDPEDRIGKLEKKCEEFQTQLEDSKKEAKDQRRVIENLQKSHHEKDKLFDDKLGGLQKHIKAMESLLQAREDKYTLLQENYSKLSEECGHTKSTLTKTCLPQIASATAKAIKAEVSTRTLLENLNPIKELTARLEAEIPKDLSRRMETLPGLQDQVATLLKLKFDVDLIKQESKKSNTELSKYRTNLDQLGRYYETVNILDRTVNGTGSPYFKGIAASVTDLTHITANDTARSEVPKLAERLEKVECQLLDVTELNSTVSNLKEGLAELDSQLRLVGARKPPTPTTPSLESASLLRLLQLENDTIPELRKLVSGISTSCGTINNTLLTTNNKLDTLEKWKESFVASTEPNSSAAGGAWHPGSDFEAIKAEILEVVEAKQSAVDGVFGQVSAQLHTATEDNRKRLDIVEKNYSDMKSVYGRLTGLSQEIEKVKTSFEQQVKQSLDEAPSKVFDIIRKRPDLLPLGVIESYIAKNSGSRPSQISKESFQDLQDQLEGHAEGLIALDRRVDNINTRNMALFILDQLETLYPNLRTAQDQLRELHEIVASDKALVTSATISLNEIKSQVNGIDTRVSLNISCVNDVKSHVNRIEDRVLKSSSSLSDLRSEVDGMETRFSLSNSYMNDIKGQINDIEFRVSQNSSNLDDLKNLVNGTETRVTQSGSNLNDLKTRVDGIENRISQQSSDEKTIQQLRAEMDVLARSISKVQGTAKAAKKLGNTANEYVAKAKDDNLLLKEEVAAEIGKFEVNLEEARKIVDENSKIRIDLELVKKDLQKIKATAQFASPQRSSSDMAPSRSFSAAVSSSRSGSDHAGWQKPQSSTQGDRSQKKRKLNSSLATVPAGQSLKVPDRALRKKRQRAALGNVDENDSEGSNFEPNQPSISDDEDES</sequence>
<protein>
    <submittedName>
        <fullName evidence="3">Uncharacterized protein</fullName>
    </submittedName>
</protein>
<feature type="region of interest" description="Disordered" evidence="2">
    <location>
        <begin position="1"/>
        <end position="85"/>
    </location>
</feature>
<dbReference type="Gene3D" id="1.20.5.340">
    <property type="match status" value="1"/>
</dbReference>
<feature type="compositionally biased region" description="Polar residues" evidence="2">
    <location>
        <begin position="978"/>
        <end position="989"/>
    </location>
</feature>
<feature type="coiled-coil region" evidence="1">
    <location>
        <begin position="206"/>
        <end position="286"/>
    </location>
</feature>
<feature type="compositionally biased region" description="Polar residues" evidence="2">
    <location>
        <begin position="1067"/>
        <end position="1078"/>
    </location>
</feature>
<evidence type="ECO:0000313" key="4">
    <source>
        <dbReference type="Proteomes" id="UP000054321"/>
    </source>
</evidence>
<accession>A0A0C3CIX4</accession>
<dbReference type="AlphaFoldDB" id="A0A0C3CIX4"/>
<dbReference type="EMBL" id="KN832879">
    <property type="protein sequence ID" value="KIM99008.1"/>
    <property type="molecule type" value="Genomic_DNA"/>
</dbReference>
<feature type="coiled-coil region" evidence="1">
    <location>
        <begin position="427"/>
        <end position="471"/>
    </location>
</feature>
<proteinExistence type="predicted"/>
<dbReference type="InParanoid" id="A0A0C3CIX4"/>
<dbReference type="HOGENOM" id="CLU_285463_0_0_1"/>